<dbReference type="EMBL" id="LR134155">
    <property type="protein sequence ID" value="VEA67825.1"/>
    <property type="molecule type" value="Genomic_DNA"/>
</dbReference>
<organism evidence="1 2">
    <name type="scientific">Serratia rubidaea</name>
    <name type="common">Serratia marinorubra</name>
    <dbReference type="NCBI Taxonomy" id="61652"/>
    <lineage>
        <taxon>Bacteria</taxon>
        <taxon>Pseudomonadati</taxon>
        <taxon>Pseudomonadota</taxon>
        <taxon>Gammaproteobacteria</taxon>
        <taxon>Enterobacterales</taxon>
        <taxon>Yersiniaceae</taxon>
        <taxon>Serratia</taxon>
    </lineage>
</organism>
<dbReference type="AlphaFoldDB" id="A0A3S4H296"/>
<evidence type="ECO:0000313" key="1">
    <source>
        <dbReference type="EMBL" id="VEA67825.1"/>
    </source>
</evidence>
<protein>
    <submittedName>
        <fullName evidence="1">Uncharacterized protein</fullName>
    </submittedName>
</protein>
<evidence type="ECO:0000313" key="2">
    <source>
        <dbReference type="Proteomes" id="UP000271603"/>
    </source>
</evidence>
<dbReference type="Proteomes" id="UP000271603">
    <property type="component" value="Chromosome"/>
</dbReference>
<proteinExistence type="predicted"/>
<name>A0A3S4H296_SERRU</name>
<reference evidence="1 2" key="1">
    <citation type="submission" date="2018-12" db="EMBL/GenBank/DDBJ databases">
        <authorList>
            <consortium name="Pathogen Informatics"/>
        </authorList>
    </citation>
    <scope>NUCLEOTIDE SEQUENCE [LARGE SCALE GENOMIC DNA]</scope>
    <source>
        <strain evidence="1 2">NCTC9419</strain>
    </source>
</reference>
<sequence>MILNGVVQKAVTDVGYYNFAYPSHREEGEAASGT</sequence>
<accession>A0A3S4H296</accession>
<gene>
    <name evidence="1" type="ORF">NCTC9419_00023</name>
</gene>